<gene>
    <name evidence="1" type="ORF">SPELUC_LOCUS17634</name>
</gene>
<keyword evidence="2" id="KW-1185">Reference proteome</keyword>
<name>A0ACA9RJG6_9GLOM</name>
<sequence length="105" mass="12195">TAHITNLDFRLEAIIVECEIQEELKSIQITNYYFKTTAYANNLIVEFEAAVNARINFKKSVLILLTAMAKKIHLPNQSCFKVVNENSKLRILEFKVNIKEESYKQ</sequence>
<feature type="non-terminal residue" evidence="1">
    <location>
        <position position="1"/>
    </location>
</feature>
<accession>A0ACA9RJG6</accession>
<proteinExistence type="predicted"/>
<reference evidence="1" key="1">
    <citation type="submission" date="2021-06" db="EMBL/GenBank/DDBJ databases">
        <authorList>
            <person name="Kallberg Y."/>
            <person name="Tangrot J."/>
            <person name="Rosling A."/>
        </authorList>
    </citation>
    <scope>NUCLEOTIDE SEQUENCE</scope>
    <source>
        <strain evidence="1">28 12/20/2015</strain>
    </source>
</reference>
<dbReference type="Proteomes" id="UP000789366">
    <property type="component" value="Unassembled WGS sequence"/>
</dbReference>
<comment type="caution">
    <text evidence="1">The sequence shown here is derived from an EMBL/GenBank/DDBJ whole genome shotgun (WGS) entry which is preliminary data.</text>
</comment>
<evidence type="ECO:0000313" key="2">
    <source>
        <dbReference type="Proteomes" id="UP000789366"/>
    </source>
</evidence>
<organism evidence="1 2">
    <name type="scientific">Cetraspora pellucida</name>
    <dbReference type="NCBI Taxonomy" id="1433469"/>
    <lineage>
        <taxon>Eukaryota</taxon>
        <taxon>Fungi</taxon>
        <taxon>Fungi incertae sedis</taxon>
        <taxon>Mucoromycota</taxon>
        <taxon>Glomeromycotina</taxon>
        <taxon>Glomeromycetes</taxon>
        <taxon>Diversisporales</taxon>
        <taxon>Gigasporaceae</taxon>
        <taxon>Cetraspora</taxon>
    </lineage>
</organism>
<dbReference type="EMBL" id="CAJVPW010074286">
    <property type="protein sequence ID" value="CAG8796032.1"/>
    <property type="molecule type" value="Genomic_DNA"/>
</dbReference>
<protein>
    <submittedName>
        <fullName evidence="1">5665_t:CDS:1</fullName>
    </submittedName>
</protein>
<feature type="non-terminal residue" evidence="1">
    <location>
        <position position="105"/>
    </location>
</feature>
<evidence type="ECO:0000313" key="1">
    <source>
        <dbReference type="EMBL" id="CAG8796032.1"/>
    </source>
</evidence>